<name>E5ARA1_MYCRK</name>
<dbReference type="InterPro" id="IPR058799">
    <property type="entry name" value="CgnE_B"/>
</dbReference>
<dbReference type="EMBL" id="FR687359">
    <property type="protein sequence ID" value="CBW75133.1"/>
    <property type="molecule type" value="Genomic_DNA"/>
</dbReference>
<gene>
    <name evidence="2" type="ordered locus">RBRH_02626</name>
</gene>
<protein>
    <recommendedName>
        <fullName evidence="1">Crocagin biosynthetic protein CgnE/B domain-containing protein</fullName>
    </recommendedName>
</protein>
<organism evidence="2 3">
    <name type="scientific">Mycetohabitans rhizoxinica (strain DSM 19002 / CIP 109453 / HKI 454)</name>
    <name type="common">Paraburkholderia rhizoxinica</name>
    <dbReference type="NCBI Taxonomy" id="882378"/>
    <lineage>
        <taxon>Bacteria</taxon>
        <taxon>Pseudomonadati</taxon>
        <taxon>Pseudomonadota</taxon>
        <taxon>Betaproteobacteria</taxon>
        <taxon>Burkholderiales</taxon>
        <taxon>Burkholderiaceae</taxon>
        <taxon>Mycetohabitans</taxon>
    </lineage>
</organism>
<dbReference type="KEGG" id="brh:RBRH_02626"/>
<evidence type="ECO:0000313" key="3">
    <source>
        <dbReference type="Proteomes" id="UP000007437"/>
    </source>
</evidence>
<evidence type="ECO:0000313" key="2">
    <source>
        <dbReference type="EMBL" id="CBW75133.1"/>
    </source>
</evidence>
<accession>E5ARA1</accession>
<dbReference type="Pfam" id="PF26231">
    <property type="entry name" value="CgnE_B"/>
    <property type="match status" value="1"/>
</dbReference>
<dbReference type="HOGENOM" id="CLU_3341438_0_0_4"/>
<dbReference type="Proteomes" id="UP000007437">
    <property type="component" value="Chromosome"/>
</dbReference>
<dbReference type="STRING" id="882378.RBRH_02626"/>
<sequence length="37" mass="3878">MINEGTLGLHIGIGMGLQMPHIDFIASRARVVGAAET</sequence>
<reference evidence="2 3" key="1">
    <citation type="journal article" date="2011" name="J. Bacteriol.">
        <title>Complete genome sequence of Burkholderia rhizoxinica, an endosymbiont of Rhizopus microsporus.</title>
        <authorList>
            <person name="Lackner G."/>
            <person name="Moebius N."/>
            <person name="Partida-Martinez L."/>
            <person name="Hertweck C."/>
        </authorList>
    </citation>
    <scope>NUCLEOTIDE SEQUENCE [LARGE SCALE GENOMIC DNA]</scope>
    <source>
        <strain evidence="3">DSM 19002 / CIP 109453 / HKI 454</strain>
    </source>
</reference>
<feature type="domain" description="Crocagin biosynthetic protein CgnE/B" evidence="1">
    <location>
        <begin position="2"/>
        <end position="31"/>
    </location>
</feature>
<proteinExistence type="predicted"/>
<evidence type="ECO:0000259" key="1">
    <source>
        <dbReference type="Pfam" id="PF26231"/>
    </source>
</evidence>
<dbReference type="AlphaFoldDB" id="E5ARA1"/>